<name>A0ACC3AL55_9EURO</name>
<evidence type="ECO:0000313" key="1">
    <source>
        <dbReference type="EMBL" id="KAJ9664730.1"/>
    </source>
</evidence>
<evidence type="ECO:0000313" key="2">
    <source>
        <dbReference type="Proteomes" id="UP001172386"/>
    </source>
</evidence>
<organism evidence="1 2">
    <name type="scientific">Neophaeococcomyces mojaviensis</name>
    <dbReference type="NCBI Taxonomy" id="3383035"/>
    <lineage>
        <taxon>Eukaryota</taxon>
        <taxon>Fungi</taxon>
        <taxon>Dikarya</taxon>
        <taxon>Ascomycota</taxon>
        <taxon>Pezizomycotina</taxon>
        <taxon>Eurotiomycetes</taxon>
        <taxon>Chaetothyriomycetidae</taxon>
        <taxon>Chaetothyriales</taxon>
        <taxon>Chaetothyriales incertae sedis</taxon>
        <taxon>Neophaeococcomyces</taxon>
    </lineage>
</organism>
<sequence>MAPQSNVVVFGGGIIGNTGISPDLGSDEGTQKILELLKTHGVTHIDTAQLYSNGNSEASLGRVGAIQQGFTIDTKWLGGWTGQPWATAENIVKTAKESLEKLRASKNEPIDIFYIHSPDTKTSFEDTLKGVNEAYQHGGFKRFGLSNFTPAQTKEVIDICKKNNYVPPTVYQGSYSAVARKAEDELLPLLREHKVAFYAYSPISGGFLTKNRKFIEDQQGRFSKDAIFGIYHKMYHKENFMSLLDKWEEVANGEGVSKAELAFRWVNYHSALKPELGDGIIFGASKYSQIEATAQFLKNGPLSDKAAEQIDALWPTVKDDSIIDNFAAAFGGVLVGGLRSFFDYCVVARTTPKSALQHEAQLPFQPDRPSQEHGKVEQSLQDVLAALEIMQDTYFDTFAGMWSDAIDWTAAVTGTYISATLSGIVEGLDLTFTSSCSNVLRWENLVNQYYTQSAFFYFGENVFSLRNQAFDDMLWVVLGWLESVKFADMYATRHGESDELESGHWHGLQLSPMAAHRSRIFYELASVGWDDALCDGGMTWNPSLTPYKNAITNELFAAASISMYLYFPGDNNSAPFMTAGSEPQFGAPHDPIYLENAIKSYKWLTESHMRNEAGLYQDGFHITGWRRYPNGTINPGTGNCDELNTMLYTYNQGVLLTANRGLWLATGARSYLDDGHDLVSSVVRATGWPNNEDRRWQGLGRAGVLEEFCDHGLHCSQDGQTFKGIFFHHLTEFCRPLRQQEKDILVPHTNSAAGFDDGVYRYHLARCAAYGRWIEHNAEAALATRNDDGLFGMWWGVPRRRPRDGDDWEGLKEHLPDGAVDRLNPVHDLRSFTPEITNDLNDRGRGRTVETQGGGLSVLRARWQWHALYS</sequence>
<gene>
    <name evidence="1" type="ORF">H2198_000076</name>
</gene>
<dbReference type="Proteomes" id="UP001172386">
    <property type="component" value="Unassembled WGS sequence"/>
</dbReference>
<protein>
    <submittedName>
        <fullName evidence="1">Uncharacterized protein</fullName>
    </submittedName>
</protein>
<reference evidence="1" key="1">
    <citation type="submission" date="2022-10" db="EMBL/GenBank/DDBJ databases">
        <title>Culturing micro-colonial fungi from biological soil crusts in the Mojave desert and describing Neophaeococcomyces mojavensis, and introducing the new genera and species Taxawa tesnikishii.</title>
        <authorList>
            <person name="Kurbessoian T."/>
            <person name="Stajich J.E."/>
        </authorList>
    </citation>
    <scope>NUCLEOTIDE SEQUENCE</scope>
    <source>
        <strain evidence="1">JES_112</strain>
    </source>
</reference>
<proteinExistence type="predicted"/>
<keyword evidence="2" id="KW-1185">Reference proteome</keyword>
<dbReference type="EMBL" id="JAPDRQ010000001">
    <property type="protein sequence ID" value="KAJ9664730.1"/>
    <property type="molecule type" value="Genomic_DNA"/>
</dbReference>
<accession>A0ACC3AL55</accession>
<comment type="caution">
    <text evidence="1">The sequence shown here is derived from an EMBL/GenBank/DDBJ whole genome shotgun (WGS) entry which is preliminary data.</text>
</comment>